<keyword evidence="2" id="KW-1185">Reference proteome</keyword>
<sequence>MVIILIKDEVRKGVATCNCLENNINLREHKCTETEEVKMILRYEIQNNICLIHHVASKIAECASPMKRRDDC</sequence>
<dbReference type="AlphaFoldDB" id="A0A2A6B4W6"/>
<name>A0A2A6B4W6_PRIPA</name>
<organism evidence="1 2">
    <name type="scientific">Pristionchus pacificus</name>
    <name type="common">Parasitic nematode worm</name>
    <dbReference type="NCBI Taxonomy" id="54126"/>
    <lineage>
        <taxon>Eukaryota</taxon>
        <taxon>Metazoa</taxon>
        <taxon>Ecdysozoa</taxon>
        <taxon>Nematoda</taxon>
        <taxon>Chromadorea</taxon>
        <taxon>Rhabditida</taxon>
        <taxon>Rhabditina</taxon>
        <taxon>Diplogasteromorpha</taxon>
        <taxon>Diplogasteroidea</taxon>
        <taxon>Neodiplogasteridae</taxon>
        <taxon>Pristionchus</taxon>
    </lineage>
</organism>
<dbReference type="EnsemblMetazoa" id="PPA44784.1">
    <property type="protein sequence ID" value="PPA44784.1"/>
    <property type="gene ID" value="WBGene00283153"/>
</dbReference>
<proteinExistence type="predicted"/>
<evidence type="ECO:0000313" key="1">
    <source>
        <dbReference type="EnsemblMetazoa" id="PPA44784.1"/>
    </source>
</evidence>
<reference evidence="2" key="1">
    <citation type="journal article" date="2008" name="Nat. Genet.">
        <title>The Pristionchus pacificus genome provides a unique perspective on nematode lifestyle and parasitism.</title>
        <authorList>
            <person name="Dieterich C."/>
            <person name="Clifton S.W."/>
            <person name="Schuster L.N."/>
            <person name="Chinwalla A."/>
            <person name="Delehaunty K."/>
            <person name="Dinkelacker I."/>
            <person name="Fulton L."/>
            <person name="Fulton R."/>
            <person name="Godfrey J."/>
            <person name="Minx P."/>
            <person name="Mitreva M."/>
            <person name="Roeseler W."/>
            <person name="Tian H."/>
            <person name="Witte H."/>
            <person name="Yang S.P."/>
            <person name="Wilson R.K."/>
            <person name="Sommer R.J."/>
        </authorList>
    </citation>
    <scope>NUCLEOTIDE SEQUENCE [LARGE SCALE GENOMIC DNA]</scope>
    <source>
        <strain evidence="2">PS312</strain>
    </source>
</reference>
<accession>A0A8R1V222</accession>
<gene>
    <name evidence="1" type="primary">WBGene00283153</name>
</gene>
<evidence type="ECO:0000313" key="2">
    <source>
        <dbReference type="Proteomes" id="UP000005239"/>
    </source>
</evidence>
<reference evidence="1" key="2">
    <citation type="submission" date="2022-06" db="UniProtKB">
        <authorList>
            <consortium name="EnsemblMetazoa"/>
        </authorList>
    </citation>
    <scope>IDENTIFICATION</scope>
    <source>
        <strain evidence="1">PS312</strain>
    </source>
</reference>
<protein>
    <submittedName>
        <fullName evidence="1">Uncharacterized protein</fullName>
    </submittedName>
</protein>
<accession>A0A2A6B4W6</accession>
<dbReference type="Proteomes" id="UP000005239">
    <property type="component" value="Unassembled WGS sequence"/>
</dbReference>